<keyword evidence="5" id="KW-1133">Transmembrane helix</keyword>
<evidence type="ECO:0000256" key="2">
    <source>
        <dbReference type="ARBA" id="ARBA00023163"/>
    </source>
</evidence>
<dbReference type="PROSITE" id="PS50985">
    <property type="entry name" value="GRAS"/>
    <property type="match status" value="1"/>
</dbReference>
<evidence type="ECO:0000256" key="5">
    <source>
        <dbReference type="SAM" id="Phobius"/>
    </source>
</evidence>
<reference evidence="6" key="1">
    <citation type="submission" date="2021-01" db="EMBL/GenBank/DDBJ databases">
        <authorList>
            <consortium name="Genoscope - CEA"/>
            <person name="William W."/>
        </authorList>
    </citation>
    <scope>NUCLEOTIDE SEQUENCE</scope>
</reference>
<feature type="compositionally biased region" description="Low complexity" evidence="4">
    <location>
        <begin position="139"/>
        <end position="151"/>
    </location>
</feature>
<feature type="region of interest" description="SAW" evidence="3">
    <location>
        <begin position="599"/>
        <end position="670"/>
    </location>
</feature>
<feature type="transmembrane region" description="Helical" evidence="5">
    <location>
        <begin position="41"/>
        <end position="59"/>
    </location>
</feature>
<dbReference type="EMBL" id="HG994367">
    <property type="protein sequence ID" value="CAF1701360.1"/>
    <property type="molecule type" value="Genomic_DNA"/>
</dbReference>
<dbReference type="Proteomes" id="UP001295469">
    <property type="component" value="Chromosome C03"/>
</dbReference>
<protein>
    <submittedName>
        <fullName evidence="6">(rape) hypothetical protein</fullName>
    </submittedName>
</protein>
<keyword evidence="5" id="KW-0472">Membrane</keyword>
<keyword evidence="2" id="KW-0804">Transcription</keyword>
<feature type="short sequence motif" description="VHIID" evidence="3">
    <location>
        <begin position="421"/>
        <end position="425"/>
    </location>
</feature>
<keyword evidence="1" id="KW-0805">Transcription regulation</keyword>
<dbReference type="InterPro" id="IPR005202">
    <property type="entry name" value="TF_GRAS"/>
</dbReference>
<dbReference type="Pfam" id="PF03514">
    <property type="entry name" value="GRAS"/>
    <property type="match status" value="1"/>
</dbReference>
<keyword evidence="5" id="KW-0812">Transmembrane</keyword>
<evidence type="ECO:0000256" key="4">
    <source>
        <dbReference type="SAM" id="MobiDB-lite"/>
    </source>
</evidence>
<comment type="similarity">
    <text evidence="3">Belongs to the GRAS family.</text>
</comment>
<accession>A0A816IC99</accession>
<feature type="region of interest" description="Leucine repeat II (LRII)" evidence="3">
    <location>
        <begin position="469"/>
        <end position="501"/>
    </location>
</feature>
<feature type="region of interest" description="Disordered" evidence="4">
    <location>
        <begin position="132"/>
        <end position="169"/>
    </location>
</feature>
<comment type="caution">
    <text evidence="3">Lacks conserved residue(s) required for the propagation of feature annotation.</text>
</comment>
<proteinExistence type="inferred from homology"/>
<sequence length="671" mass="74260">MAREHGTYVDKYIYRHEPHIEEEGEAKQNNKNSSLHKPHPLSLFFFCCLPVLFCSVLSLSNKFFFVTVYEAMPLSFERFQGEGVFSVSSFYSDSHKIRFNQDKTGIEEEREDLGYVFRGGLQEPTSVLDALRSPSPLASHSSTTTNTTLSSPHGGGAVTATATTTAGDDKCSQIGLDDLDGVISPDQEQSILRLIMDPGSGFGVLDPGFGFGSGSAPVSDGSNPLLSCGFPFNEQTHQIPNQESLFSNPPSSPPTKRFNSGSHQPVFPFSDPVPVQQYQFPVQFHPQQISSSSPAAALVPVPPPGIAGDDQSVIIGQLLNAAELIATTGDHTILAQGILARLNHHLSSSSYNNKAPFQRAAFHISEALLSLIHDAAPPLLTPENLILRIAAYRTFSETSPFLQFVNFTANQSILELGFERIHIIDFDVGYGGQWSSLMQELARKRGSCLKVTVFAPPPSTVSDEFELRFTEENLRSFAGELKIPFEMELLSLELLLNPAYWPLSLRSSQKEAVAVNLPVSSVVSGYLPLILRFLKQISPNVVVCSDRGCDRNDAPFPNAVIHALQYHTTLLESLDANQSQEDSSVERFWVRPSIEKLLVKRHRWIERSPPWRSLFTQCGFTPASLSQTAETQAECLMQRNPVRGFHVEKRQSSLVMCWQRKELVTVSAWKC</sequence>
<dbReference type="AlphaFoldDB" id="A0A816IC99"/>
<name>A0A816IC99_BRANA</name>
<evidence type="ECO:0000313" key="6">
    <source>
        <dbReference type="EMBL" id="CAF1701360.1"/>
    </source>
</evidence>
<dbReference type="PANTHER" id="PTHR31636">
    <property type="entry name" value="OSJNBA0084A10.13 PROTEIN-RELATED"/>
    <property type="match status" value="1"/>
</dbReference>
<organism evidence="6">
    <name type="scientific">Brassica napus</name>
    <name type="common">Rape</name>
    <dbReference type="NCBI Taxonomy" id="3708"/>
    <lineage>
        <taxon>Eukaryota</taxon>
        <taxon>Viridiplantae</taxon>
        <taxon>Streptophyta</taxon>
        <taxon>Embryophyta</taxon>
        <taxon>Tracheophyta</taxon>
        <taxon>Spermatophyta</taxon>
        <taxon>Magnoliopsida</taxon>
        <taxon>eudicotyledons</taxon>
        <taxon>Gunneridae</taxon>
        <taxon>Pentapetalae</taxon>
        <taxon>rosids</taxon>
        <taxon>malvids</taxon>
        <taxon>Brassicales</taxon>
        <taxon>Brassicaceae</taxon>
        <taxon>Brassiceae</taxon>
        <taxon>Brassica</taxon>
    </lineage>
</organism>
<evidence type="ECO:0000256" key="3">
    <source>
        <dbReference type="PROSITE-ProRule" id="PRU01191"/>
    </source>
</evidence>
<gene>
    <name evidence="6" type="ORF">DARMORV10_C03P29900.1</name>
</gene>
<evidence type="ECO:0000256" key="1">
    <source>
        <dbReference type="ARBA" id="ARBA00023015"/>
    </source>
</evidence>